<dbReference type="EMBL" id="PCVI01000019">
    <property type="protein sequence ID" value="PIQ70312.1"/>
    <property type="molecule type" value="Genomic_DNA"/>
</dbReference>
<comment type="caution">
    <text evidence="2">The sequence shown here is derived from an EMBL/GenBank/DDBJ whole genome shotgun (WGS) entry which is preliminary data.</text>
</comment>
<dbReference type="InterPro" id="IPR001173">
    <property type="entry name" value="Glyco_trans_2-like"/>
</dbReference>
<dbReference type="Pfam" id="PF00535">
    <property type="entry name" value="Glycos_transf_2"/>
    <property type="match status" value="1"/>
</dbReference>
<gene>
    <name evidence="2" type="ORF">COV89_01090</name>
</gene>
<feature type="domain" description="Glycosyltransferase 2-like" evidence="1">
    <location>
        <begin position="9"/>
        <end position="173"/>
    </location>
</feature>
<evidence type="ECO:0000259" key="1">
    <source>
        <dbReference type="Pfam" id="PF00535"/>
    </source>
</evidence>
<dbReference type="PANTHER" id="PTHR10859">
    <property type="entry name" value="GLYCOSYL TRANSFERASE"/>
    <property type="match status" value="1"/>
</dbReference>
<organism evidence="2 3">
    <name type="scientific">Candidatus Shapirobacteria bacterium CG11_big_fil_rev_8_21_14_0_20_40_12</name>
    <dbReference type="NCBI Taxonomy" id="1974889"/>
    <lineage>
        <taxon>Bacteria</taxon>
        <taxon>Candidatus Shapironibacteriota</taxon>
    </lineage>
</organism>
<evidence type="ECO:0000313" key="3">
    <source>
        <dbReference type="Proteomes" id="UP000231371"/>
    </source>
</evidence>
<name>A0A2H0KGE3_9BACT</name>
<evidence type="ECO:0000313" key="2">
    <source>
        <dbReference type="EMBL" id="PIQ70312.1"/>
    </source>
</evidence>
<reference evidence="2 3" key="1">
    <citation type="submission" date="2017-09" db="EMBL/GenBank/DDBJ databases">
        <title>Depth-based differentiation of microbial function through sediment-hosted aquifers and enrichment of novel symbionts in the deep terrestrial subsurface.</title>
        <authorList>
            <person name="Probst A.J."/>
            <person name="Ladd B."/>
            <person name="Jarett J.K."/>
            <person name="Geller-Mcgrath D.E."/>
            <person name="Sieber C.M."/>
            <person name="Emerson J.B."/>
            <person name="Anantharaman K."/>
            <person name="Thomas B.C."/>
            <person name="Malmstrom R."/>
            <person name="Stieglmeier M."/>
            <person name="Klingl A."/>
            <person name="Woyke T."/>
            <person name="Ryan C.M."/>
            <person name="Banfield J.F."/>
        </authorList>
    </citation>
    <scope>NUCLEOTIDE SEQUENCE [LARGE SCALE GENOMIC DNA]</scope>
    <source>
        <strain evidence="2">CG11_big_fil_rev_8_21_14_0_20_40_12</strain>
    </source>
</reference>
<dbReference type="PANTHER" id="PTHR10859:SF91">
    <property type="entry name" value="DOLICHYL-PHOSPHATE BETA-GLUCOSYLTRANSFERASE"/>
    <property type="match status" value="1"/>
</dbReference>
<dbReference type="GO" id="GO:0006487">
    <property type="term" value="P:protein N-linked glycosylation"/>
    <property type="evidence" value="ECO:0007669"/>
    <property type="project" value="TreeGrafter"/>
</dbReference>
<dbReference type="AlphaFoldDB" id="A0A2H0KGE3"/>
<dbReference type="InterPro" id="IPR029044">
    <property type="entry name" value="Nucleotide-diphossugar_trans"/>
</dbReference>
<accession>A0A2H0KGE3</accession>
<proteinExistence type="predicted"/>
<sequence>MANNKPYLSIVIPCYNESENLKRNVLDEVYNFLTKQQFSWEVVVSDDGSTDDSREIVKKQIKDKKGFKLVENPHGGKPSAVWGGIKQSAGEFVLFTDMDQSAPIEELLKLTPFFKDFEVVIGSRGMERENFSLIRKIGSNVFRLFRKSLMLRKINDTQCGFKAFRSDVARHIFPMLQFFKKEKVVKGWKVTSFDVELLFLAEKSGYKIKEVPVIWKDRDIAKGKKKSYLKESKEMLLQILRVKLNDIRGLYNV</sequence>
<protein>
    <recommendedName>
        <fullName evidence="1">Glycosyltransferase 2-like domain-containing protein</fullName>
    </recommendedName>
</protein>
<dbReference type="Proteomes" id="UP000231371">
    <property type="component" value="Unassembled WGS sequence"/>
</dbReference>
<dbReference type="Gene3D" id="3.90.550.10">
    <property type="entry name" value="Spore Coat Polysaccharide Biosynthesis Protein SpsA, Chain A"/>
    <property type="match status" value="1"/>
</dbReference>
<dbReference type="SUPFAM" id="SSF53448">
    <property type="entry name" value="Nucleotide-diphospho-sugar transferases"/>
    <property type="match status" value="1"/>
</dbReference>